<dbReference type="Gene3D" id="3.90.190.10">
    <property type="entry name" value="Protein tyrosine phosphatase superfamily"/>
    <property type="match status" value="1"/>
</dbReference>
<dbReference type="PROSITE" id="PS50056">
    <property type="entry name" value="TYR_PHOSPHATASE_2"/>
    <property type="match status" value="1"/>
</dbReference>
<feature type="compositionally biased region" description="Low complexity" evidence="1">
    <location>
        <begin position="107"/>
        <end position="118"/>
    </location>
</feature>
<dbReference type="InterPro" id="IPR000242">
    <property type="entry name" value="PTP_cat"/>
</dbReference>
<dbReference type="EMBL" id="CM009756">
    <property type="protein sequence ID" value="PUZ43946.1"/>
    <property type="molecule type" value="Genomic_DNA"/>
</dbReference>
<dbReference type="PANTHER" id="PTHR19134">
    <property type="entry name" value="RECEPTOR-TYPE TYROSINE-PROTEIN PHOSPHATASE"/>
    <property type="match status" value="1"/>
</dbReference>
<evidence type="ECO:0000313" key="4">
    <source>
        <dbReference type="EMBL" id="PUZ43946.1"/>
    </source>
</evidence>
<feature type="compositionally biased region" description="Pro residues" evidence="1">
    <location>
        <begin position="1"/>
        <end position="13"/>
    </location>
</feature>
<dbReference type="InterPro" id="IPR000387">
    <property type="entry name" value="Tyr_Pase_dom"/>
</dbReference>
<sequence length="425" mass="46980">MATPPTDPGAPRPTHPHDASTAPPPRRVGLLEETTMPAPGPGARSATVAAPPDASGMSRAAAPATFFPPATTPDPDRRREPGSFAAAATGTNPPPPMGAGRVGGGRPRPAQAAVVVSSAPPPQVAPFDPLDPDAKPPRRVLSEEELWCCEIARQVLRRKIDQQPGVITAEFKKLSARLDVLRNTELFTAARDNANWKRRNRHRNVLPFDENRVRLQTSEGNDHINASHIKTEGNDKTRFISTQGPKPQTFAHFWQMIYENRCPVIVMVTPATPKKCHEYLPLNKDLEEDYGEFNVKITKTRYDDPLELRSVKIQRKKSDTVHSLLHIRYSDWPDHGVPDDSTAIRQIINRLYPIPRDHPIVAHCSAGIGRAGSTITILNTIERILLGEWSALEPFGLSRNSEASVLEWLNKRNSTSFATVRLQMS</sequence>
<accession>A0A2T7CKU4</accession>
<dbReference type="SMART" id="SM00194">
    <property type="entry name" value="PTPc"/>
    <property type="match status" value="1"/>
</dbReference>
<name>A0A2T7CKU4_9POAL</name>
<dbReference type="InterPro" id="IPR050348">
    <property type="entry name" value="Protein-Tyr_Phosphatase"/>
</dbReference>
<feature type="compositionally biased region" description="Low complexity" evidence="1">
    <location>
        <begin position="59"/>
        <end position="69"/>
    </location>
</feature>
<dbReference type="OrthoDB" id="10253954at2759"/>
<dbReference type="InterPro" id="IPR003595">
    <property type="entry name" value="Tyr_Pase_cat"/>
</dbReference>
<evidence type="ECO:0000259" key="3">
    <source>
        <dbReference type="PROSITE" id="PS50056"/>
    </source>
</evidence>
<dbReference type="Gramene" id="PUZ43946">
    <property type="protein sequence ID" value="PUZ43946"/>
    <property type="gene ID" value="GQ55_8G048100"/>
</dbReference>
<feature type="region of interest" description="Disordered" evidence="1">
    <location>
        <begin position="1"/>
        <end position="138"/>
    </location>
</feature>
<evidence type="ECO:0000256" key="1">
    <source>
        <dbReference type="SAM" id="MobiDB-lite"/>
    </source>
</evidence>
<dbReference type="PROSITE" id="PS50055">
    <property type="entry name" value="TYR_PHOSPHATASE_PTP"/>
    <property type="match status" value="1"/>
</dbReference>
<keyword evidence="5" id="KW-1185">Reference proteome</keyword>
<dbReference type="SMART" id="SM00404">
    <property type="entry name" value="PTPc_motif"/>
    <property type="match status" value="1"/>
</dbReference>
<dbReference type="Proteomes" id="UP000244336">
    <property type="component" value="Chromosome 8"/>
</dbReference>
<protein>
    <recommendedName>
        <fullName evidence="6">Tyrosine-protein phosphatase domain-containing protein</fullName>
    </recommendedName>
</protein>
<feature type="domain" description="Tyrosine specific protein phosphatases" evidence="3">
    <location>
        <begin position="345"/>
        <end position="377"/>
    </location>
</feature>
<dbReference type="InterPro" id="IPR029021">
    <property type="entry name" value="Prot-tyrosine_phosphatase-like"/>
</dbReference>
<evidence type="ECO:0000259" key="2">
    <source>
        <dbReference type="PROSITE" id="PS50055"/>
    </source>
</evidence>
<evidence type="ECO:0000313" key="5">
    <source>
        <dbReference type="Proteomes" id="UP000244336"/>
    </source>
</evidence>
<dbReference type="PRINTS" id="PR00700">
    <property type="entry name" value="PRTYPHPHTASE"/>
</dbReference>
<dbReference type="AlphaFoldDB" id="A0A2T7CKU4"/>
<evidence type="ECO:0008006" key="6">
    <source>
        <dbReference type="Google" id="ProtNLM"/>
    </source>
</evidence>
<proteinExistence type="predicted"/>
<dbReference type="GO" id="GO:0004725">
    <property type="term" value="F:protein tyrosine phosphatase activity"/>
    <property type="evidence" value="ECO:0007669"/>
    <property type="project" value="InterPro"/>
</dbReference>
<dbReference type="STRING" id="1504633.A0A2T7CKU4"/>
<dbReference type="Pfam" id="PF00102">
    <property type="entry name" value="Y_phosphatase"/>
    <property type="match status" value="1"/>
</dbReference>
<dbReference type="PANTHER" id="PTHR19134:SF492">
    <property type="entry name" value="PROTEIN-TYROSINE-PHOSPHATASE PTP1"/>
    <property type="match status" value="1"/>
</dbReference>
<feature type="domain" description="Tyrosine-protein phosphatase" evidence="2">
    <location>
        <begin position="167"/>
        <end position="384"/>
    </location>
</feature>
<organism evidence="4 5">
    <name type="scientific">Panicum hallii var. hallii</name>
    <dbReference type="NCBI Taxonomy" id="1504633"/>
    <lineage>
        <taxon>Eukaryota</taxon>
        <taxon>Viridiplantae</taxon>
        <taxon>Streptophyta</taxon>
        <taxon>Embryophyta</taxon>
        <taxon>Tracheophyta</taxon>
        <taxon>Spermatophyta</taxon>
        <taxon>Magnoliopsida</taxon>
        <taxon>Liliopsida</taxon>
        <taxon>Poales</taxon>
        <taxon>Poaceae</taxon>
        <taxon>PACMAD clade</taxon>
        <taxon>Panicoideae</taxon>
        <taxon>Panicodae</taxon>
        <taxon>Paniceae</taxon>
        <taxon>Panicinae</taxon>
        <taxon>Panicum</taxon>
        <taxon>Panicum sect. Panicum</taxon>
    </lineage>
</organism>
<reference evidence="4 5" key="1">
    <citation type="submission" date="2018-04" db="EMBL/GenBank/DDBJ databases">
        <title>WGS assembly of Panicum hallii var. hallii HAL2.</title>
        <authorList>
            <person name="Lovell J."/>
            <person name="Jenkins J."/>
            <person name="Lowry D."/>
            <person name="Mamidi S."/>
            <person name="Sreedasyam A."/>
            <person name="Weng X."/>
            <person name="Barry K."/>
            <person name="Bonette J."/>
            <person name="Campitelli B."/>
            <person name="Daum C."/>
            <person name="Gordon S."/>
            <person name="Gould B."/>
            <person name="Lipzen A."/>
            <person name="MacQueen A."/>
            <person name="Palacio-Mejia J."/>
            <person name="Plott C."/>
            <person name="Shakirov E."/>
            <person name="Shu S."/>
            <person name="Yoshinaga Y."/>
            <person name="Zane M."/>
            <person name="Rokhsar D."/>
            <person name="Grimwood J."/>
            <person name="Schmutz J."/>
            <person name="Juenger T."/>
        </authorList>
    </citation>
    <scope>NUCLEOTIDE SEQUENCE [LARGE SCALE GENOMIC DNA]</scope>
    <source>
        <strain evidence="5">cv. HAL2</strain>
    </source>
</reference>
<dbReference type="SUPFAM" id="SSF52799">
    <property type="entry name" value="(Phosphotyrosine protein) phosphatases II"/>
    <property type="match status" value="1"/>
</dbReference>
<gene>
    <name evidence="4" type="ORF">GQ55_8G048100</name>
</gene>